<dbReference type="Proteomes" id="UP000054481">
    <property type="component" value="Unassembled WGS sequence"/>
</dbReference>
<dbReference type="GO" id="GO:0005634">
    <property type="term" value="C:nucleus"/>
    <property type="evidence" value="ECO:0007669"/>
    <property type="project" value="TreeGrafter"/>
</dbReference>
<evidence type="ECO:0008006" key="3">
    <source>
        <dbReference type="Google" id="ProtNLM"/>
    </source>
</evidence>
<evidence type="ECO:0000313" key="2">
    <source>
        <dbReference type="Proteomes" id="UP000054481"/>
    </source>
</evidence>
<dbReference type="SUPFAM" id="SSF55729">
    <property type="entry name" value="Acyl-CoA N-acyltransferases (Nat)"/>
    <property type="match status" value="1"/>
</dbReference>
<keyword evidence="2" id="KW-1185">Reference proteome</keyword>
<dbReference type="InterPro" id="IPR016181">
    <property type="entry name" value="Acyl_CoA_acyltransferase"/>
</dbReference>
<dbReference type="AlphaFoldDB" id="A0A0F7ZM94"/>
<dbReference type="Gene3D" id="3.40.630.30">
    <property type="match status" value="1"/>
</dbReference>
<proteinExistence type="predicted"/>
<dbReference type="EMBL" id="KQ030559">
    <property type="protein sequence ID" value="KJZ71830.1"/>
    <property type="molecule type" value="Genomic_DNA"/>
</dbReference>
<dbReference type="PANTHER" id="PTHR43138">
    <property type="entry name" value="ACETYLTRANSFERASE, GNAT FAMILY"/>
    <property type="match status" value="1"/>
</dbReference>
<protein>
    <recommendedName>
        <fullName evidence="3">N-acetyltransferase domain-containing protein</fullName>
    </recommendedName>
</protein>
<reference evidence="1 2" key="1">
    <citation type="journal article" date="2014" name="Genome Biol. Evol.">
        <title>Comparative genomics and transcriptomics analyses reveal divergent lifestyle features of nematode endoparasitic fungus Hirsutella minnesotensis.</title>
        <authorList>
            <person name="Lai Y."/>
            <person name="Liu K."/>
            <person name="Zhang X."/>
            <person name="Zhang X."/>
            <person name="Li K."/>
            <person name="Wang N."/>
            <person name="Shu C."/>
            <person name="Wu Y."/>
            <person name="Wang C."/>
            <person name="Bushley K.E."/>
            <person name="Xiang M."/>
            <person name="Liu X."/>
        </authorList>
    </citation>
    <scope>NUCLEOTIDE SEQUENCE [LARGE SCALE GENOMIC DNA]</scope>
    <source>
        <strain evidence="1 2">3608</strain>
    </source>
</reference>
<name>A0A0F7ZM94_9HYPO</name>
<dbReference type="InterPro" id="IPR052742">
    <property type="entry name" value="Mito_N-acetyltransferase"/>
</dbReference>
<organism evidence="1 2">
    <name type="scientific">Hirsutella minnesotensis 3608</name>
    <dbReference type="NCBI Taxonomy" id="1043627"/>
    <lineage>
        <taxon>Eukaryota</taxon>
        <taxon>Fungi</taxon>
        <taxon>Dikarya</taxon>
        <taxon>Ascomycota</taxon>
        <taxon>Pezizomycotina</taxon>
        <taxon>Sordariomycetes</taxon>
        <taxon>Hypocreomycetidae</taxon>
        <taxon>Hypocreales</taxon>
        <taxon>Ophiocordycipitaceae</taxon>
        <taxon>Hirsutella</taxon>
    </lineage>
</organism>
<evidence type="ECO:0000313" key="1">
    <source>
        <dbReference type="EMBL" id="KJZ71830.1"/>
    </source>
</evidence>
<dbReference type="PANTHER" id="PTHR43138:SF2">
    <property type="entry name" value="PROTEIN SPT10"/>
    <property type="match status" value="1"/>
</dbReference>
<accession>A0A0F7ZM94</accession>
<gene>
    <name evidence="1" type="ORF">HIM_08758</name>
</gene>
<dbReference type="OrthoDB" id="10264707at2759"/>
<sequence>MPFTSRRQVPAGLVGFLCRQLNDEIAGGDTYPMVEPMAPDAFAAYWFQEFAAVMLLGDDWAVDADGCLQPFSPPPPSPGAAASPLVAAGARGRRVGRLLGESYVAWAARLGYAYSVFNLVYETNEASCRIWDALGFCRIGRVPRCGRLRSFPGREVDAIVYGRALAVEEGDTRLE</sequence>